<dbReference type="SUPFAM" id="SSF51735">
    <property type="entry name" value="NAD(P)-binding Rossmann-fold domains"/>
    <property type="match status" value="1"/>
</dbReference>
<dbReference type="Gene3D" id="3.40.50.720">
    <property type="entry name" value="NAD(P)-binding Rossmann-like Domain"/>
    <property type="match status" value="1"/>
</dbReference>
<evidence type="ECO:0000313" key="3">
    <source>
        <dbReference type="Proteomes" id="UP001212841"/>
    </source>
</evidence>
<dbReference type="Pfam" id="PF00106">
    <property type="entry name" value="adh_short"/>
    <property type="match status" value="1"/>
</dbReference>
<dbReference type="GO" id="GO:0016491">
    <property type="term" value="F:oxidoreductase activity"/>
    <property type="evidence" value="ECO:0007669"/>
    <property type="project" value="UniProtKB-KW"/>
</dbReference>
<dbReference type="AlphaFoldDB" id="A0AAD5X0T3"/>
<comment type="caution">
    <text evidence="2">The sequence shown here is derived from an EMBL/GenBank/DDBJ whole genome shotgun (WGS) entry which is preliminary data.</text>
</comment>
<keyword evidence="1" id="KW-0560">Oxidoreductase</keyword>
<name>A0AAD5X0T3_9FUNG</name>
<keyword evidence="3" id="KW-1185">Reference proteome</keyword>
<dbReference type="PANTHER" id="PTHR47534">
    <property type="entry name" value="YALI0E05731P"/>
    <property type="match status" value="1"/>
</dbReference>
<evidence type="ECO:0008006" key="4">
    <source>
        <dbReference type="Google" id="ProtNLM"/>
    </source>
</evidence>
<evidence type="ECO:0000313" key="2">
    <source>
        <dbReference type="EMBL" id="KAJ3044667.1"/>
    </source>
</evidence>
<gene>
    <name evidence="2" type="ORF">HK097_001403</name>
</gene>
<dbReference type="PANTHER" id="PTHR47534:SF3">
    <property type="entry name" value="ALCOHOL DEHYDROGENASE-LIKE C-TERMINAL DOMAIN-CONTAINING PROTEIN"/>
    <property type="match status" value="1"/>
</dbReference>
<accession>A0AAD5X0T3</accession>
<reference evidence="2" key="1">
    <citation type="submission" date="2020-05" db="EMBL/GenBank/DDBJ databases">
        <title>Phylogenomic resolution of chytrid fungi.</title>
        <authorList>
            <person name="Stajich J.E."/>
            <person name="Amses K."/>
            <person name="Simmons R."/>
            <person name="Seto K."/>
            <person name="Myers J."/>
            <person name="Bonds A."/>
            <person name="Quandt C.A."/>
            <person name="Barry K."/>
            <person name="Liu P."/>
            <person name="Grigoriev I."/>
            <person name="Longcore J.E."/>
            <person name="James T.Y."/>
        </authorList>
    </citation>
    <scope>NUCLEOTIDE SEQUENCE</scope>
    <source>
        <strain evidence="2">JEL0318</strain>
    </source>
</reference>
<proteinExistence type="predicted"/>
<dbReference type="InterPro" id="IPR036291">
    <property type="entry name" value="NAD(P)-bd_dom_sf"/>
</dbReference>
<dbReference type="InterPro" id="IPR052228">
    <property type="entry name" value="Sec_Metab_Biosynth_Oxidored"/>
</dbReference>
<dbReference type="EMBL" id="JADGJD010001279">
    <property type="protein sequence ID" value="KAJ3044667.1"/>
    <property type="molecule type" value="Genomic_DNA"/>
</dbReference>
<dbReference type="Proteomes" id="UP001212841">
    <property type="component" value="Unassembled WGS sequence"/>
</dbReference>
<evidence type="ECO:0000256" key="1">
    <source>
        <dbReference type="ARBA" id="ARBA00023002"/>
    </source>
</evidence>
<organism evidence="2 3">
    <name type="scientific">Rhizophlyctis rosea</name>
    <dbReference type="NCBI Taxonomy" id="64517"/>
    <lineage>
        <taxon>Eukaryota</taxon>
        <taxon>Fungi</taxon>
        <taxon>Fungi incertae sedis</taxon>
        <taxon>Chytridiomycota</taxon>
        <taxon>Chytridiomycota incertae sedis</taxon>
        <taxon>Chytridiomycetes</taxon>
        <taxon>Rhizophlyctidales</taxon>
        <taxon>Rhizophlyctidaceae</taxon>
        <taxon>Rhizophlyctis</taxon>
    </lineage>
</organism>
<protein>
    <recommendedName>
        <fullName evidence="4">NAD(P)-binding protein</fullName>
    </recommendedName>
</protein>
<sequence>MPKYDLSHLSRFAEANGAHSPPPFLNKHVVVVGATQGLGRAGAIKYAELGASVVVAGRSETAGVAVVEEMKRVTPAEAAQTAKYHFLKLDVTSLDDVDEFSRKVSSLLPSIDYLHLSPGNSWLGPMRVSVDGYDATIQVQYLGRAQLMLRLAPLIEKANGRILIILGGGFQRKIDFENDLDMVKDHGKMRRAQLPSLLMDSFATGFAERYPRLSVIHLYPGLALDPTPPSLSTLGFPSLLAWPIDCLISVAQKSGHFATTSTMYSNALAYVGWHDDFGKGGLTNVNEDLTVYGPAPDAKDPEAVKKVYDWTVKVAKLDRPL</sequence>
<dbReference type="InterPro" id="IPR002347">
    <property type="entry name" value="SDR_fam"/>
</dbReference>